<proteinExistence type="predicted"/>
<reference evidence="2" key="1">
    <citation type="submission" date="2013-09" db="EMBL/GenBank/DDBJ databases">
        <title>Corchorus olitorius genome sequencing.</title>
        <authorList>
            <person name="Alam M."/>
            <person name="Haque M.S."/>
            <person name="Islam M.S."/>
            <person name="Emdad E.M."/>
            <person name="Islam M.M."/>
            <person name="Ahmed B."/>
            <person name="Halim A."/>
            <person name="Hossen Q.M.M."/>
            <person name="Hossain M.Z."/>
            <person name="Ahmed R."/>
            <person name="Khan M.M."/>
            <person name="Islam R."/>
            <person name="Rashid M.M."/>
            <person name="Khan S.A."/>
            <person name="Rahman M.S."/>
            <person name="Alam M."/>
            <person name="Yahiya A.S."/>
            <person name="Khan M.S."/>
            <person name="Azam M.S."/>
            <person name="Haque T."/>
            <person name="Lashkar M.Z.H."/>
            <person name="Akhand A.I."/>
            <person name="Morshed G."/>
            <person name="Roy S."/>
            <person name="Uddin K.S."/>
            <person name="Rabeya T."/>
            <person name="Hossain A.S."/>
            <person name="Chowdhury A."/>
            <person name="Snigdha A.R."/>
            <person name="Mortoza M.S."/>
            <person name="Matin S.A."/>
            <person name="Hoque S.M.E."/>
            <person name="Islam M.K."/>
            <person name="Roy D.K."/>
            <person name="Haider R."/>
            <person name="Moosa M.M."/>
            <person name="Elias S.M."/>
            <person name="Hasan A.M."/>
            <person name="Jahan S."/>
            <person name="Shafiuddin M."/>
            <person name="Mahmood N."/>
            <person name="Shommy N.S."/>
        </authorList>
    </citation>
    <scope>NUCLEOTIDE SEQUENCE [LARGE SCALE GENOMIC DNA]</scope>
    <source>
        <strain evidence="2">cv. O-4</strain>
    </source>
</reference>
<gene>
    <name evidence="1" type="ORF">COLO4_15626</name>
</gene>
<dbReference type="EMBL" id="AWUE01015760">
    <property type="protein sequence ID" value="OMO95868.1"/>
    <property type="molecule type" value="Genomic_DNA"/>
</dbReference>
<accession>A0A1R3JLZ5</accession>
<keyword evidence="2" id="KW-1185">Reference proteome</keyword>
<protein>
    <submittedName>
        <fullName evidence="1">Uncharacterized protein</fullName>
    </submittedName>
</protein>
<organism evidence="1 2">
    <name type="scientific">Corchorus olitorius</name>
    <dbReference type="NCBI Taxonomy" id="93759"/>
    <lineage>
        <taxon>Eukaryota</taxon>
        <taxon>Viridiplantae</taxon>
        <taxon>Streptophyta</taxon>
        <taxon>Embryophyta</taxon>
        <taxon>Tracheophyta</taxon>
        <taxon>Spermatophyta</taxon>
        <taxon>Magnoliopsida</taxon>
        <taxon>eudicotyledons</taxon>
        <taxon>Gunneridae</taxon>
        <taxon>Pentapetalae</taxon>
        <taxon>rosids</taxon>
        <taxon>malvids</taxon>
        <taxon>Malvales</taxon>
        <taxon>Malvaceae</taxon>
        <taxon>Grewioideae</taxon>
        <taxon>Apeibeae</taxon>
        <taxon>Corchorus</taxon>
    </lineage>
</organism>
<evidence type="ECO:0000313" key="1">
    <source>
        <dbReference type="EMBL" id="OMO95868.1"/>
    </source>
</evidence>
<comment type="caution">
    <text evidence="1">The sequence shown here is derived from an EMBL/GenBank/DDBJ whole genome shotgun (WGS) entry which is preliminary data.</text>
</comment>
<evidence type="ECO:0000313" key="2">
    <source>
        <dbReference type="Proteomes" id="UP000187203"/>
    </source>
</evidence>
<dbReference type="AlphaFoldDB" id="A0A1R3JLZ5"/>
<name>A0A1R3JLZ5_9ROSI</name>
<dbReference type="Proteomes" id="UP000187203">
    <property type="component" value="Unassembled WGS sequence"/>
</dbReference>
<sequence length="56" mass="6675">MHKRGNCLPSFTRAVGVSFIISTWRDLFRFVYVLRIRLHKQRVPLPTKILRAFANF</sequence>